<dbReference type="Proteomes" id="UP001642464">
    <property type="component" value="Unassembled WGS sequence"/>
</dbReference>
<dbReference type="EMBL" id="CAXAMM010004169">
    <property type="protein sequence ID" value="CAK9002661.1"/>
    <property type="molecule type" value="Genomic_DNA"/>
</dbReference>
<dbReference type="PROSITE" id="PS50848">
    <property type="entry name" value="START"/>
    <property type="match status" value="1"/>
</dbReference>
<evidence type="ECO:0000259" key="1">
    <source>
        <dbReference type="PROSITE" id="PS50848"/>
    </source>
</evidence>
<gene>
    <name evidence="2" type="ORF">SCF082_LOCUS7435</name>
</gene>
<dbReference type="PANTHER" id="PTHR19308">
    <property type="entry name" value="PHOSPHATIDYLCHOLINE TRANSFER PROTEIN"/>
    <property type="match status" value="1"/>
</dbReference>
<keyword evidence="3" id="KW-1185">Reference proteome</keyword>
<dbReference type="SUPFAM" id="SSF55961">
    <property type="entry name" value="Bet v1-like"/>
    <property type="match status" value="1"/>
</dbReference>
<dbReference type="Pfam" id="PF01852">
    <property type="entry name" value="START"/>
    <property type="match status" value="1"/>
</dbReference>
<name>A0ABP0IJ77_9DINO</name>
<feature type="domain" description="START" evidence="1">
    <location>
        <begin position="43"/>
        <end position="211"/>
    </location>
</feature>
<dbReference type="InterPro" id="IPR023393">
    <property type="entry name" value="START-like_dom_sf"/>
</dbReference>
<sequence length="230" mass="26052">MGCCCCCASGKDRVLPVPEPDQSEYEQFQKLLSEDVGPGGAHGWQIKQDWAKDYKQHFKMRICLRNHESGNPNKLLRADGKYQGVSPEDFLGFLLNPENLPGLKEWIDVETLPEGYIKYCRVKAPCMTARDHCWKYTIDRREDGSIFVCIRTTEHSACPEKPGIIRAYYYNSSLFKMSDTEEGVMEMTEFIFQDLKGGLPPSLLNAALPAGTMETNKKEMKLLLSKKPAA</sequence>
<dbReference type="PANTHER" id="PTHR19308:SF14">
    <property type="entry name" value="START DOMAIN-CONTAINING PROTEIN"/>
    <property type="match status" value="1"/>
</dbReference>
<comment type="caution">
    <text evidence="2">The sequence shown here is derived from an EMBL/GenBank/DDBJ whole genome shotgun (WGS) entry which is preliminary data.</text>
</comment>
<evidence type="ECO:0000313" key="3">
    <source>
        <dbReference type="Proteomes" id="UP001642464"/>
    </source>
</evidence>
<protein>
    <recommendedName>
        <fullName evidence="1">START domain-containing protein</fullName>
    </recommendedName>
</protein>
<proteinExistence type="predicted"/>
<accession>A0ABP0IJ77</accession>
<dbReference type="InterPro" id="IPR002913">
    <property type="entry name" value="START_lipid-bd_dom"/>
</dbReference>
<organism evidence="2 3">
    <name type="scientific">Durusdinium trenchii</name>
    <dbReference type="NCBI Taxonomy" id="1381693"/>
    <lineage>
        <taxon>Eukaryota</taxon>
        <taxon>Sar</taxon>
        <taxon>Alveolata</taxon>
        <taxon>Dinophyceae</taxon>
        <taxon>Suessiales</taxon>
        <taxon>Symbiodiniaceae</taxon>
        <taxon>Durusdinium</taxon>
    </lineage>
</organism>
<evidence type="ECO:0000313" key="2">
    <source>
        <dbReference type="EMBL" id="CAK9002661.1"/>
    </source>
</evidence>
<dbReference type="Gene3D" id="3.30.530.20">
    <property type="match status" value="1"/>
</dbReference>
<reference evidence="2 3" key="1">
    <citation type="submission" date="2024-02" db="EMBL/GenBank/DDBJ databases">
        <authorList>
            <person name="Chen Y."/>
            <person name="Shah S."/>
            <person name="Dougan E. K."/>
            <person name="Thang M."/>
            <person name="Chan C."/>
        </authorList>
    </citation>
    <scope>NUCLEOTIDE SEQUENCE [LARGE SCALE GENOMIC DNA]</scope>
</reference>
<dbReference type="InterPro" id="IPR051213">
    <property type="entry name" value="START_lipid_transfer"/>
</dbReference>